<dbReference type="AlphaFoldDB" id="A0AB34GG73"/>
<feature type="region of interest" description="Disordered" evidence="1">
    <location>
        <begin position="53"/>
        <end position="74"/>
    </location>
</feature>
<evidence type="ECO:0000313" key="3">
    <source>
        <dbReference type="Proteomes" id="UP001159641"/>
    </source>
</evidence>
<evidence type="ECO:0000313" key="2">
    <source>
        <dbReference type="EMBL" id="KAJ8778057.1"/>
    </source>
</evidence>
<reference evidence="2 3" key="1">
    <citation type="submission" date="2022-11" db="EMBL/GenBank/DDBJ databases">
        <title>Whole genome sequence of Eschrichtius robustus ER-17-0199.</title>
        <authorList>
            <person name="Bruniche-Olsen A."/>
            <person name="Black A.N."/>
            <person name="Fields C.J."/>
            <person name="Walden K."/>
            <person name="Dewoody J.A."/>
        </authorList>
    </citation>
    <scope>NUCLEOTIDE SEQUENCE [LARGE SCALE GENOMIC DNA]</scope>
    <source>
        <strain evidence="2">ER-17-0199</strain>
        <tissue evidence="2">Blubber</tissue>
    </source>
</reference>
<name>A0AB34GG73_ESCRO</name>
<comment type="caution">
    <text evidence="2">The sequence shown here is derived from an EMBL/GenBank/DDBJ whole genome shotgun (WGS) entry which is preliminary data.</text>
</comment>
<proteinExistence type="predicted"/>
<dbReference type="Proteomes" id="UP001159641">
    <property type="component" value="Unassembled WGS sequence"/>
</dbReference>
<sequence length="158" mass="16080">MQCVVGGYSAFTDASAVKSLHTQGGLAGDCDQQHSSGTCFVGPGWRKMGRAEPLTSGEQGPLASSGEIRCPSVSTTQSGLTERGVVLAFSMCQLLPLETEEVSVPSPPLISAGPMWPRAPTADRPSPGLTPSQPGLQSTEPSLTPAPGEAGGGGSRMI</sequence>
<evidence type="ECO:0000256" key="1">
    <source>
        <dbReference type="SAM" id="MobiDB-lite"/>
    </source>
</evidence>
<organism evidence="2 3">
    <name type="scientific">Eschrichtius robustus</name>
    <name type="common">California gray whale</name>
    <name type="synonym">Eschrichtius gibbosus</name>
    <dbReference type="NCBI Taxonomy" id="9764"/>
    <lineage>
        <taxon>Eukaryota</taxon>
        <taxon>Metazoa</taxon>
        <taxon>Chordata</taxon>
        <taxon>Craniata</taxon>
        <taxon>Vertebrata</taxon>
        <taxon>Euteleostomi</taxon>
        <taxon>Mammalia</taxon>
        <taxon>Eutheria</taxon>
        <taxon>Laurasiatheria</taxon>
        <taxon>Artiodactyla</taxon>
        <taxon>Whippomorpha</taxon>
        <taxon>Cetacea</taxon>
        <taxon>Mysticeti</taxon>
        <taxon>Eschrichtiidae</taxon>
        <taxon>Eschrichtius</taxon>
    </lineage>
</organism>
<feature type="compositionally biased region" description="Gly residues" evidence="1">
    <location>
        <begin position="149"/>
        <end position="158"/>
    </location>
</feature>
<feature type="compositionally biased region" description="Polar residues" evidence="1">
    <location>
        <begin position="129"/>
        <end position="142"/>
    </location>
</feature>
<protein>
    <submittedName>
        <fullName evidence="2">Uncharacterized protein</fullName>
    </submittedName>
</protein>
<accession>A0AB34GG73</accession>
<keyword evidence="3" id="KW-1185">Reference proteome</keyword>
<feature type="region of interest" description="Disordered" evidence="1">
    <location>
        <begin position="100"/>
        <end position="158"/>
    </location>
</feature>
<dbReference type="EMBL" id="JAIQCJ010002272">
    <property type="protein sequence ID" value="KAJ8778057.1"/>
    <property type="molecule type" value="Genomic_DNA"/>
</dbReference>
<gene>
    <name evidence="2" type="ORF">J1605_013917</name>
</gene>